<keyword evidence="1" id="KW-0812">Transmembrane</keyword>
<dbReference type="EMBL" id="BARS01007558">
    <property type="protein sequence ID" value="GAF67413.1"/>
    <property type="molecule type" value="Genomic_DNA"/>
</dbReference>
<dbReference type="AlphaFoldDB" id="X0RF77"/>
<keyword evidence="1" id="KW-0472">Membrane</keyword>
<feature type="non-terminal residue" evidence="3">
    <location>
        <position position="271"/>
    </location>
</feature>
<protein>
    <recommendedName>
        <fullName evidence="2">Putative Flp pilus-assembly TadG-like N-terminal domain-containing protein</fullName>
    </recommendedName>
</protein>
<gene>
    <name evidence="3" type="ORF">S01H1_14520</name>
</gene>
<dbReference type="Pfam" id="PF13400">
    <property type="entry name" value="Tad"/>
    <property type="match status" value="1"/>
</dbReference>
<sequence length="271" mass="29251">MRAWRILRSVWQQEFGQGLVLGALAMVVILGFTAMAIDVGIFLHERRDLQNAADAAALAGAAELPESPAEAEAKVHEWAAKNGIDIAGGELDLVEITATYVTDDTVRVRVTRETPFIFGRVLGFTSETMHATGVGRVGSPTIATNAMPWALRESYRDAAEAAGYGQPVVLMESEEDGASGAFGGLCFEAHCGASDYRDAIKYGEEVTLGEPYEMAPGVMPGPTDQGMDYRLGNTDENCDTFDEVFRQIGPNDWEFNPDNDCNPWTDEGSGS</sequence>
<comment type="caution">
    <text evidence="3">The sequence shown here is derived from an EMBL/GenBank/DDBJ whole genome shotgun (WGS) entry which is preliminary data.</text>
</comment>
<dbReference type="InterPro" id="IPR028087">
    <property type="entry name" value="Tad_N"/>
</dbReference>
<evidence type="ECO:0000313" key="3">
    <source>
        <dbReference type="EMBL" id="GAF67413.1"/>
    </source>
</evidence>
<organism evidence="3">
    <name type="scientific">marine sediment metagenome</name>
    <dbReference type="NCBI Taxonomy" id="412755"/>
    <lineage>
        <taxon>unclassified sequences</taxon>
        <taxon>metagenomes</taxon>
        <taxon>ecological metagenomes</taxon>
    </lineage>
</organism>
<keyword evidence="1" id="KW-1133">Transmembrane helix</keyword>
<accession>X0RF77</accession>
<feature type="domain" description="Putative Flp pilus-assembly TadG-like N-terminal" evidence="2">
    <location>
        <begin position="16"/>
        <end position="62"/>
    </location>
</feature>
<proteinExistence type="predicted"/>
<name>X0RF77_9ZZZZ</name>
<feature type="transmembrane region" description="Helical" evidence="1">
    <location>
        <begin position="20"/>
        <end position="43"/>
    </location>
</feature>
<reference evidence="3" key="1">
    <citation type="journal article" date="2014" name="Front. Microbiol.">
        <title>High frequency of phylogenetically diverse reductive dehalogenase-homologous genes in deep subseafloor sedimentary metagenomes.</title>
        <authorList>
            <person name="Kawai M."/>
            <person name="Futagami T."/>
            <person name="Toyoda A."/>
            <person name="Takaki Y."/>
            <person name="Nishi S."/>
            <person name="Hori S."/>
            <person name="Arai W."/>
            <person name="Tsubouchi T."/>
            <person name="Morono Y."/>
            <person name="Uchiyama I."/>
            <person name="Ito T."/>
            <person name="Fujiyama A."/>
            <person name="Inagaki F."/>
            <person name="Takami H."/>
        </authorList>
    </citation>
    <scope>NUCLEOTIDE SEQUENCE</scope>
    <source>
        <strain evidence="3">Expedition CK06-06</strain>
    </source>
</reference>
<evidence type="ECO:0000256" key="1">
    <source>
        <dbReference type="SAM" id="Phobius"/>
    </source>
</evidence>
<evidence type="ECO:0000259" key="2">
    <source>
        <dbReference type="Pfam" id="PF13400"/>
    </source>
</evidence>